<dbReference type="CDD" id="cd17546">
    <property type="entry name" value="REC_hyHK_CKI1_RcsC-like"/>
    <property type="match status" value="1"/>
</dbReference>
<dbReference type="InterPro" id="IPR005467">
    <property type="entry name" value="His_kinase_dom"/>
</dbReference>
<dbReference type="InterPro" id="IPR003018">
    <property type="entry name" value="GAF"/>
</dbReference>
<dbReference type="SMART" id="SM00387">
    <property type="entry name" value="HATPase_c"/>
    <property type="match status" value="1"/>
</dbReference>
<accession>A0AAE0WT74</accession>
<feature type="compositionally biased region" description="Basic and acidic residues" evidence="7">
    <location>
        <begin position="466"/>
        <end position="475"/>
    </location>
</feature>
<dbReference type="SUPFAM" id="SSF55781">
    <property type="entry name" value="GAF domain-like"/>
    <property type="match status" value="1"/>
</dbReference>
<comment type="catalytic activity">
    <reaction evidence="1">
        <text>ATP + protein L-histidine = ADP + protein N-phospho-L-histidine.</text>
        <dbReference type="EC" id="2.7.13.3"/>
    </reaction>
</comment>
<dbReference type="PANTHER" id="PTHR43047:SF72">
    <property type="entry name" value="OSMOSENSING HISTIDINE PROTEIN KINASE SLN1"/>
    <property type="match status" value="1"/>
</dbReference>
<dbReference type="InterPro" id="IPR001789">
    <property type="entry name" value="Sig_transdc_resp-reg_receiver"/>
</dbReference>
<dbReference type="InterPro" id="IPR004358">
    <property type="entry name" value="Sig_transdc_His_kin-like_C"/>
</dbReference>
<evidence type="ECO:0000256" key="4">
    <source>
        <dbReference type="ARBA" id="ARBA00022679"/>
    </source>
</evidence>
<comment type="caution">
    <text evidence="10">The sequence shown here is derived from an EMBL/GenBank/DDBJ whole genome shotgun (WGS) entry which is preliminary data.</text>
</comment>
<feature type="compositionally biased region" description="Basic and acidic residues" evidence="7">
    <location>
        <begin position="281"/>
        <end position="290"/>
    </location>
</feature>
<evidence type="ECO:0000256" key="3">
    <source>
        <dbReference type="ARBA" id="ARBA00022553"/>
    </source>
</evidence>
<dbReference type="PRINTS" id="PR00344">
    <property type="entry name" value="BCTRLSENSOR"/>
</dbReference>
<dbReference type="Gene3D" id="1.10.287.130">
    <property type="match status" value="1"/>
</dbReference>
<protein>
    <recommendedName>
        <fullName evidence="2">histidine kinase</fullName>
        <ecNumber evidence="2">2.7.13.3</ecNumber>
    </recommendedName>
</protein>
<feature type="compositionally biased region" description="Basic and acidic residues" evidence="7">
    <location>
        <begin position="1022"/>
        <end position="1031"/>
    </location>
</feature>
<dbReference type="PROSITE" id="PS50109">
    <property type="entry name" value="HIS_KIN"/>
    <property type="match status" value="1"/>
</dbReference>
<feature type="region of interest" description="Disordered" evidence="7">
    <location>
        <begin position="237"/>
        <end position="329"/>
    </location>
</feature>
<dbReference type="SUPFAM" id="SSF52172">
    <property type="entry name" value="CheY-like"/>
    <property type="match status" value="1"/>
</dbReference>
<feature type="region of interest" description="Disordered" evidence="7">
    <location>
        <begin position="451"/>
        <end position="488"/>
    </location>
</feature>
<dbReference type="FunFam" id="1.10.287.130:FF:000023">
    <property type="entry name" value="Sensor histidine kinase/response regulator, putative"/>
    <property type="match status" value="1"/>
</dbReference>
<dbReference type="FunFam" id="3.30.450.40:FF:000083">
    <property type="entry name" value="Sensor histidine kinase/response regulator, putative (AFU_orthologue AFUA_4G00660)"/>
    <property type="match status" value="1"/>
</dbReference>
<sequence>MSSADARKISIQEREVQRYYTSWLSAHGSGTSVARHVESIANLEGRGYRPKVSRDKALTAFAQLAAIRLNVKRGMVSLIDPRSQYILAEATKDTSVKDPHDLWLGTTTLVRATAVCEHCFLNEATAQDQSGAFSTPGLIVNDCRLDDRFKDRPYVEAEPGVRFYAGVPIVSRSGILIGAYAVSHEQPRDGLSVNELKFMQETAEAVMDHLEWARDRVDRYKGDKIVRGMATFIDACGQSNPDEPLPKPAHQPTLSTATPYPTNARTRDAGIFPAGISAGLRGHEKTDFGSRKRSRSPPPHSHFVSSNSRAPPQRPKTLHRTQSSKNDSISNMFVRAADILRESALADGACIFGASAGAPTHRSIRRVMADGKSTSQLPPGTDSSADPGTSDSDTTPSGRPCKVLACSLADEQAKDEIEQESALTLGTLEKYFTLFPRGKVFYFTSQGFGVSSDDDGSTSESQQPPKEAREDRRNVEQGSSSNRRKKRKRFMDHEELLKKIPGAKSVVFLPLYDYVEEKLMAGCFLWSSTTGQMMNLDDDLSYLRAFGNCIMSEVARMNVQKNEAAKTTFIASMSHELRSPLHGILGASEFLVDTATDSYQSGLITSIVTCGKTLLDTLNHVLDYSKINKLGRAQMRRNAKTNKLVTLDSDPGLESINMTAEVDLGILVEEVVEAVTAGHAFRKLQHGTSIGKTASKDSANGLGPSGVLSVNTLSGAAEGFGSIESASGSVSVMLDIDPRDSWVVRTQPGALRRIIMNLLGNALKYTPSGFVVVSLEVQEAQSDKTINAVVRVVDSGKGMSEDFQKNRLFVPFSQEDSFQPGTGLGLSIVKQIVDSLGGSIEIKSEPGKGTEVDVDLCLAAVSHESNPDHMPSDEHTSATRERIKGMRVFFLDPFIQGHQRPKNDRMTRLTFSLKAVFEKWFDMKCIVSSEMDHADADFYLYAEPPGIDELVEHANSGRLTKPCGRVIPVIIICLSAEEAIDVSRNHAQALRNLGTIVEVIPQPCGPRKLGVALRQCLKRLDSGEQRDEKNGTKGNGRDASQPAENHKPVSQRERAGSGNGYEPDDEGTRSQARNKPFVPGESSDANEPSPCLSPPPLDPATPSLAQVIATPSTDGSGTMQHNETSAVRPDEAALHILLVDDNKINLQLLQMFVKKSHFTFVCAENGLEAVEAYKATVAEKTEEYFPSVMGSSRPPGRFDYVFMDVSMPVMNGLDATKEIREIEQRSGIKRTKVIALTGLASKEARKQAETAGVDIFLPKPVKFAELKKLLVVR</sequence>
<gene>
    <name evidence="10" type="ORF">LTR78_002979</name>
</gene>
<dbReference type="Proteomes" id="UP001274830">
    <property type="component" value="Unassembled WGS sequence"/>
</dbReference>
<dbReference type="Pfam" id="PF00072">
    <property type="entry name" value="Response_reg"/>
    <property type="match status" value="1"/>
</dbReference>
<dbReference type="AlphaFoldDB" id="A0AAE0WT74"/>
<dbReference type="Gene3D" id="3.30.565.10">
    <property type="entry name" value="Histidine kinase-like ATPase, C-terminal domain"/>
    <property type="match status" value="1"/>
</dbReference>
<dbReference type="Gene3D" id="3.40.50.2300">
    <property type="match status" value="1"/>
</dbReference>
<feature type="compositionally biased region" description="Polar residues" evidence="7">
    <location>
        <begin position="372"/>
        <end position="397"/>
    </location>
</feature>
<dbReference type="InterPro" id="IPR003661">
    <property type="entry name" value="HisK_dim/P_dom"/>
</dbReference>
<evidence type="ECO:0000313" key="10">
    <source>
        <dbReference type="EMBL" id="KAK3677441.1"/>
    </source>
</evidence>
<feature type="compositionally biased region" description="Polar residues" evidence="7">
    <location>
        <begin position="320"/>
        <end position="329"/>
    </location>
</feature>
<keyword evidence="5" id="KW-0418">Kinase</keyword>
<organism evidence="10 11">
    <name type="scientific">Recurvomyces mirabilis</name>
    <dbReference type="NCBI Taxonomy" id="574656"/>
    <lineage>
        <taxon>Eukaryota</taxon>
        <taxon>Fungi</taxon>
        <taxon>Dikarya</taxon>
        <taxon>Ascomycota</taxon>
        <taxon>Pezizomycotina</taxon>
        <taxon>Dothideomycetes</taxon>
        <taxon>Dothideomycetidae</taxon>
        <taxon>Mycosphaerellales</taxon>
        <taxon>Teratosphaeriaceae</taxon>
        <taxon>Recurvomyces</taxon>
    </lineage>
</organism>
<dbReference type="InterPro" id="IPR011006">
    <property type="entry name" value="CheY-like_superfamily"/>
</dbReference>
<dbReference type="PROSITE" id="PS50110">
    <property type="entry name" value="RESPONSE_REGULATORY"/>
    <property type="match status" value="1"/>
</dbReference>
<dbReference type="GO" id="GO:0005886">
    <property type="term" value="C:plasma membrane"/>
    <property type="evidence" value="ECO:0007669"/>
    <property type="project" value="TreeGrafter"/>
</dbReference>
<dbReference type="InterPro" id="IPR029016">
    <property type="entry name" value="GAF-like_dom_sf"/>
</dbReference>
<evidence type="ECO:0000256" key="6">
    <source>
        <dbReference type="PROSITE-ProRule" id="PRU00169"/>
    </source>
</evidence>
<dbReference type="InterPro" id="IPR036890">
    <property type="entry name" value="HATPase_C_sf"/>
</dbReference>
<dbReference type="PANTHER" id="PTHR43047">
    <property type="entry name" value="TWO-COMPONENT HISTIDINE PROTEIN KINASE"/>
    <property type="match status" value="1"/>
</dbReference>
<evidence type="ECO:0000259" key="9">
    <source>
        <dbReference type="PROSITE" id="PS50110"/>
    </source>
</evidence>
<feature type="region of interest" description="Disordered" evidence="7">
    <location>
        <begin position="370"/>
        <end position="399"/>
    </location>
</feature>
<dbReference type="GO" id="GO:0009927">
    <property type="term" value="F:histidine phosphotransfer kinase activity"/>
    <property type="evidence" value="ECO:0007669"/>
    <property type="project" value="TreeGrafter"/>
</dbReference>
<name>A0AAE0WT74_9PEZI</name>
<dbReference type="CDD" id="cd00082">
    <property type="entry name" value="HisKA"/>
    <property type="match status" value="1"/>
</dbReference>
<keyword evidence="11" id="KW-1185">Reference proteome</keyword>
<dbReference type="InterPro" id="IPR003594">
    <property type="entry name" value="HATPase_dom"/>
</dbReference>
<feature type="region of interest" description="Disordered" evidence="7">
    <location>
        <begin position="1022"/>
        <end position="1103"/>
    </location>
</feature>
<proteinExistence type="predicted"/>
<dbReference type="SUPFAM" id="SSF55874">
    <property type="entry name" value="ATPase domain of HSP90 chaperone/DNA topoisomerase II/histidine kinase"/>
    <property type="match status" value="1"/>
</dbReference>
<dbReference type="InterPro" id="IPR036097">
    <property type="entry name" value="HisK_dim/P_sf"/>
</dbReference>
<dbReference type="Pfam" id="PF02518">
    <property type="entry name" value="HATPase_c"/>
    <property type="match status" value="1"/>
</dbReference>
<evidence type="ECO:0000313" key="11">
    <source>
        <dbReference type="Proteomes" id="UP001274830"/>
    </source>
</evidence>
<feature type="domain" description="Histidine kinase" evidence="8">
    <location>
        <begin position="572"/>
        <end position="860"/>
    </location>
</feature>
<feature type="domain" description="Response regulatory" evidence="9">
    <location>
        <begin position="1135"/>
        <end position="1273"/>
    </location>
</feature>
<feature type="region of interest" description="Disordered" evidence="7">
    <location>
        <begin position="1108"/>
        <end position="1127"/>
    </location>
</feature>
<dbReference type="GO" id="GO:0000155">
    <property type="term" value="F:phosphorelay sensor kinase activity"/>
    <property type="evidence" value="ECO:0007669"/>
    <property type="project" value="InterPro"/>
</dbReference>
<dbReference type="SMART" id="SM00388">
    <property type="entry name" value="HisKA"/>
    <property type="match status" value="1"/>
</dbReference>
<dbReference type="Pfam" id="PF00512">
    <property type="entry name" value="HisKA"/>
    <property type="match status" value="1"/>
</dbReference>
<dbReference type="Gene3D" id="3.30.450.40">
    <property type="match status" value="1"/>
</dbReference>
<keyword evidence="3 6" id="KW-0597">Phosphoprotein</keyword>
<evidence type="ECO:0000256" key="5">
    <source>
        <dbReference type="ARBA" id="ARBA00022777"/>
    </source>
</evidence>
<dbReference type="EMBL" id="JAUTXT010000007">
    <property type="protein sequence ID" value="KAK3677441.1"/>
    <property type="molecule type" value="Genomic_DNA"/>
</dbReference>
<evidence type="ECO:0000259" key="8">
    <source>
        <dbReference type="PROSITE" id="PS50109"/>
    </source>
</evidence>
<evidence type="ECO:0000256" key="1">
    <source>
        <dbReference type="ARBA" id="ARBA00000085"/>
    </source>
</evidence>
<feature type="compositionally biased region" description="Basic and acidic residues" evidence="7">
    <location>
        <begin position="1044"/>
        <end position="1055"/>
    </location>
</feature>
<dbReference type="Pfam" id="PF01590">
    <property type="entry name" value="GAF"/>
    <property type="match status" value="1"/>
</dbReference>
<reference evidence="10" key="1">
    <citation type="submission" date="2023-07" db="EMBL/GenBank/DDBJ databases">
        <title>Black Yeasts Isolated from many extreme environments.</title>
        <authorList>
            <person name="Coleine C."/>
            <person name="Stajich J.E."/>
            <person name="Selbmann L."/>
        </authorList>
    </citation>
    <scope>NUCLEOTIDE SEQUENCE</scope>
    <source>
        <strain evidence="10">CCFEE 5485</strain>
    </source>
</reference>
<feature type="modified residue" description="4-aspartylphosphate" evidence="6">
    <location>
        <position position="1204"/>
    </location>
</feature>
<feature type="compositionally biased region" description="Polar residues" evidence="7">
    <location>
        <begin position="252"/>
        <end position="264"/>
    </location>
</feature>
<evidence type="ECO:0000256" key="7">
    <source>
        <dbReference type="SAM" id="MobiDB-lite"/>
    </source>
</evidence>
<feature type="compositionally biased region" description="Polar residues" evidence="7">
    <location>
        <begin position="1109"/>
        <end position="1125"/>
    </location>
</feature>
<dbReference type="EC" id="2.7.13.3" evidence="2"/>
<dbReference type="SMART" id="SM00448">
    <property type="entry name" value="REC"/>
    <property type="match status" value="1"/>
</dbReference>
<dbReference type="SUPFAM" id="SSF47384">
    <property type="entry name" value="Homodimeric domain of signal transducing histidine kinase"/>
    <property type="match status" value="1"/>
</dbReference>
<evidence type="ECO:0000256" key="2">
    <source>
        <dbReference type="ARBA" id="ARBA00012438"/>
    </source>
</evidence>
<keyword evidence="4" id="KW-0808">Transferase</keyword>